<sequence length="587" mass="65737">MVVEVTGESGEAGKVMDLTGVAIEVVCGLGELGKAGETRVKQVNPVQRVGTLNVNGARDARKRALVFDTARRKRVDVMFLQEIHGDGGTEADWEKEGFTPSSPEVEHVVKGRCLLVKTRLQKHTLVFINIYAPTNGTERKSFLDKVCMRLNGCGAEEFLFLDGDFNCTESFLDRNHAEPHPASQYSLRQLIYSHVLVDVWRRMHPENRQYTRSHLSDGQELIEPGQIRKRAVEFFSSLYVSEYCENQDLFNEFCRELPQLSDEMNSQLDRPLQLDELHAALHGMHGRRAPGVDGLTVEFYRAFSDIVAHDMLEVFNESLASGCTEASGRAAPCLECSTVYALSLEPLLSKIRACIDGLILPSFSKKIVLAAYEDDVMVNWQKSEALAVGRWTNGLPVLPQNLAWRKDGLKYLGVFIGDEATMKRNWLDTIERVEGKIEKWKWLLPRMSYRGRTLVPNNLVVSVLWHRLNCLEPPQGVLYLPREEGGEDLLFFRWLANNLYSSRAPKKVQQAAGPSPEVVSATGSGHHQYRACSEMAAGRCECICTHSKAKTFGGRPGVKEGSKGATSLQQKHQGQTDIQQKLQGLDC</sequence>
<evidence type="ECO:0008006" key="4">
    <source>
        <dbReference type="Google" id="ProtNLM"/>
    </source>
</evidence>
<dbReference type="InterPro" id="IPR036691">
    <property type="entry name" value="Endo/exonu/phosph_ase_sf"/>
</dbReference>
<feature type="compositionally biased region" description="Polar residues" evidence="1">
    <location>
        <begin position="564"/>
        <end position="575"/>
    </location>
</feature>
<dbReference type="SUPFAM" id="SSF56219">
    <property type="entry name" value="DNase I-like"/>
    <property type="match status" value="1"/>
</dbReference>
<comment type="caution">
    <text evidence="2">The sequence shown here is derived from an EMBL/GenBank/DDBJ whole genome shotgun (WGS) entry which is preliminary data.</text>
</comment>
<protein>
    <recommendedName>
        <fullName evidence="4">Endonuclease/exonuclease/phosphatase domain-containing protein</fullName>
    </recommendedName>
</protein>
<keyword evidence="3" id="KW-1185">Reference proteome</keyword>
<evidence type="ECO:0000313" key="3">
    <source>
        <dbReference type="Proteomes" id="UP000324091"/>
    </source>
</evidence>
<accession>A0A5C6NPA5</accession>
<dbReference type="Proteomes" id="UP000324091">
    <property type="component" value="Chromosome 18"/>
</dbReference>
<reference evidence="2 3" key="1">
    <citation type="submission" date="2019-04" db="EMBL/GenBank/DDBJ databases">
        <title>Chromosome genome assembly for Takifugu flavidus.</title>
        <authorList>
            <person name="Xiao S."/>
        </authorList>
    </citation>
    <scope>NUCLEOTIDE SEQUENCE [LARGE SCALE GENOMIC DNA]</scope>
    <source>
        <strain evidence="2">HTHZ2018</strain>
        <tissue evidence="2">Muscle</tissue>
    </source>
</reference>
<proteinExistence type="predicted"/>
<dbReference type="CDD" id="cd09076">
    <property type="entry name" value="L1-EN"/>
    <property type="match status" value="1"/>
</dbReference>
<gene>
    <name evidence="2" type="ORF">D4764_18G0000100</name>
</gene>
<name>A0A5C6NPA5_9TELE</name>
<dbReference type="EMBL" id="RHFK02000010">
    <property type="protein sequence ID" value="TWW69204.1"/>
    <property type="molecule type" value="Genomic_DNA"/>
</dbReference>
<evidence type="ECO:0000256" key="1">
    <source>
        <dbReference type="SAM" id="MobiDB-lite"/>
    </source>
</evidence>
<evidence type="ECO:0000313" key="2">
    <source>
        <dbReference type="EMBL" id="TWW69204.1"/>
    </source>
</evidence>
<organism evidence="2 3">
    <name type="scientific">Takifugu flavidus</name>
    <name type="common">sansaifugu</name>
    <dbReference type="NCBI Taxonomy" id="433684"/>
    <lineage>
        <taxon>Eukaryota</taxon>
        <taxon>Metazoa</taxon>
        <taxon>Chordata</taxon>
        <taxon>Craniata</taxon>
        <taxon>Vertebrata</taxon>
        <taxon>Euteleostomi</taxon>
        <taxon>Actinopterygii</taxon>
        <taxon>Neopterygii</taxon>
        <taxon>Teleostei</taxon>
        <taxon>Neoteleostei</taxon>
        <taxon>Acanthomorphata</taxon>
        <taxon>Eupercaria</taxon>
        <taxon>Tetraodontiformes</taxon>
        <taxon>Tetradontoidea</taxon>
        <taxon>Tetraodontidae</taxon>
        <taxon>Takifugu</taxon>
    </lineage>
</organism>
<dbReference type="AlphaFoldDB" id="A0A5C6NPA5"/>
<dbReference type="Gene3D" id="3.60.10.10">
    <property type="entry name" value="Endonuclease/exonuclease/phosphatase"/>
    <property type="match status" value="1"/>
</dbReference>
<feature type="region of interest" description="Disordered" evidence="1">
    <location>
        <begin position="552"/>
        <end position="575"/>
    </location>
</feature>